<feature type="transmembrane region" description="Helical" evidence="8">
    <location>
        <begin position="170"/>
        <end position="197"/>
    </location>
</feature>
<dbReference type="InterPro" id="IPR038731">
    <property type="entry name" value="RgtA/B/C-like"/>
</dbReference>
<dbReference type="PANTHER" id="PTHR33908:SF3">
    <property type="entry name" value="UNDECAPRENYL PHOSPHATE-ALPHA-4-AMINO-4-DEOXY-L-ARABINOSE ARABINOSYL TRANSFERASE"/>
    <property type="match status" value="1"/>
</dbReference>
<feature type="transmembrane region" description="Helical" evidence="8">
    <location>
        <begin position="332"/>
        <end position="349"/>
    </location>
</feature>
<accession>A0ABX7RB36</accession>
<protein>
    <submittedName>
        <fullName evidence="10">Glycosyltransferase family 39 protein</fullName>
    </submittedName>
</protein>
<evidence type="ECO:0000256" key="4">
    <source>
        <dbReference type="ARBA" id="ARBA00022679"/>
    </source>
</evidence>
<evidence type="ECO:0000256" key="5">
    <source>
        <dbReference type="ARBA" id="ARBA00022692"/>
    </source>
</evidence>
<keyword evidence="3" id="KW-0328">Glycosyltransferase</keyword>
<evidence type="ECO:0000256" key="2">
    <source>
        <dbReference type="ARBA" id="ARBA00022475"/>
    </source>
</evidence>
<evidence type="ECO:0000256" key="7">
    <source>
        <dbReference type="ARBA" id="ARBA00023136"/>
    </source>
</evidence>
<evidence type="ECO:0000256" key="6">
    <source>
        <dbReference type="ARBA" id="ARBA00022989"/>
    </source>
</evidence>
<feature type="transmembrane region" description="Helical" evidence="8">
    <location>
        <begin position="84"/>
        <end position="105"/>
    </location>
</feature>
<proteinExistence type="predicted"/>
<dbReference type="EMBL" id="CP071517">
    <property type="protein sequence ID" value="QSX74202.1"/>
    <property type="molecule type" value="Genomic_DNA"/>
</dbReference>
<dbReference type="InterPro" id="IPR050297">
    <property type="entry name" value="LipidA_mod_glycosyltrf_83"/>
</dbReference>
<keyword evidence="6 8" id="KW-1133">Transmembrane helix</keyword>
<feature type="transmembrane region" description="Helical" evidence="8">
    <location>
        <begin position="307"/>
        <end position="325"/>
    </location>
</feature>
<keyword evidence="5 8" id="KW-0812">Transmembrane</keyword>
<feature type="transmembrane region" description="Helical" evidence="8">
    <location>
        <begin position="117"/>
        <end position="150"/>
    </location>
</feature>
<gene>
    <name evidence="10" type="ORF">HIV01_013475</name>
</gene>
<sequence length="510" mass="58120">MPRALRSPSLWIAVMAMVLALCFLGTRGMWDPDEGRYSNVALIMLDSGDWLNPHRNHEVGHWTKPPLTYWMIASSMAVFGANTWAARLPAALSYLLCVWLTWRIARRLSPGSEPAAALAYASMWFTVGASQLITTDYILSACETLAMWAFVEARFTRTAEAGESLHPRLWIALMWAGFALAFITKGPAGLVLLPVVLLFDFLMPGRHRVLQWSGIVLFAVLALPWYLAVFHGNPGLFHYFVGDELVNRMTTGEFGRHAEWYGWIEIYLPTLVVGTLPWTPTLWRWARGLPALATPWRGDPARRQADAHWLLPCLWLLLPLLVFCFARSRMPLYLLPLFVPIALIVSLQWQRESRPLPRWPWLLAWVALLLALKLALAWWPTHKDARAWADAIRERSRVPVEEVVFVEDMARYGLHLHLGTGTEVEKISLETLEQPRFNPTYDEPLVVELAEHESGVVWVCKQVDWPVVQARIHALGYRATLLGTPYQRRVMFEVHRQDETGQRAAPATAR</sequence>
<evidence type="ECO:0000313" key="11">
    <source>
        <dbReference type="Proteomes" id="UP000663400"/>
    </source>
</evidence>
<reference evidence="10 11" key="1">
    <citation type="submission" date="2021-02" db="EMBL/GenBank/DDBJ databases">
        <title>Lysobacter arenosi sp. nov., isolated from soil of gangwondo yeongwol, south Korea.</title>
        <authorList>
            <person name="Kim K.R."/>
            <person name="Kim K.H."/>
            <person name="Jeon C.O."/>
        </authorList>
    </citation>
    <scope>NUCLEOTIDE SEQUENCE [LARGE SCALE GENOMIC DNA]</scope>
    <source>
        <strain evidence="10 11">R7</strain>
    </source>
</reference>
<dbReference type="Proteomes" id="UP000663400">
    <property type="component" value="Chromosome"/>
</dbReference>
<evidence type="ECO:0000256" key="8">
    <source>
        <dbReference type="SAM" id="Phobius"/>
    </source>
</evidence>
<keyword evidence="2" id="KW-1003">Cell membrane</keyword>
<dbReference type="Pfam" id="PF13231">
    <property type="entry name" value="PMT_2"/>
    <property type="match status" value="1"/>
</dbReference>
<keyword evidence="4" id="KW-0808">Transferase</keyword>
<keyword evidence="7 8" id="KW-0472">Membrane</keyword>
<evidence type="ECO:0000313" key="10">
    <source>
        <dbReference type="EMBL" id="QSX74202.1"/>
    </source>
</evidence>
<feature type="transmembrane region" description="Helical" evidence="8">
    <location>
        <begin position="361"/>
        <end position="379"/>
    </location>
</feature>
<dbReference type="PANTHER" id="PTHR33908">
    <property type="entry name" value="MANNOSYLTRANSFERASE YKCB-RELATED"/>
    <property type="match status" value="1"/>
</dbReference>
<evidence type="ECO:0000259" key="9">
    <source>
        <dbReference type="Pfam" id="PF13231"/>
    </source>
</evidence>
<dbReference type="RefSeq" id="WP_200607887.1">
    <property type="nucleotide sequence ID" value="NZ_CP071517.1"/>
</dbReference>
<keyword evidence="11" id="KW-1185">Reference proteome</keyword>
<feature type="transmembrane region" description="Helical" evidence="8">
    <location>
        <begin position="12"/>
        <end position="30"/>
    </location>
</feature>
<evidence type="ECO:0000256" key="1">
    <source>
        <dbReference type="ARBA" id="ARBA00004651"/>
    </source>
</evidence>
<evidence type="ECO:0000256" key="3">
    <source>
        <dbReference type="ARBA" id="ARBA00022676"/>
    </source>
</evidence>
<organism evidence="10 11">
    <name type="scientific">Lysobacter arenosi</name>
    <dbReference type="NCBI Taxonomy" id="2795387"/>
    <lineage>
        <taxon>Bacteria</taxon>
        <taxon>Pseudomonadati</taxon>
        <taxon>Pseudomonadota</taxon>
        <taxon>Gammaproteobacteria</taxon>
        <taxon>Lysobacterales</taxon>
        <taxon>Lysobacteraceae</taxon>
        <taxon>Lysobacter</taxon>
    </lineage>
</organism>
<feature type="transmembrane region" description="Helical" evidence="8">
    <location>
        <begin position="209"/>
        <end position="227"/>
    </location>
</feature>
<comment type="subcellular location">
    <subcellularLocation>
        <location evidence="1">Cell membrane</location>
        <topology evidence="1">Multi-pass membrane protein</topology>
    </subcellularLocation>
</comment>
<feature type="domain" description="Glycosyltransferase RgtA/B/C/D-like" evidence="9">
    <location>
        <begin position="64"/>
        <end position="224"/>
    </location>
</feature>
<name>A0ABX7RB36_9GAMM</name>